<dbReference type="Gene3D" id="2.60.40.10">
    <property type="entry name" value="Immunoglobulins"/>
    <property type="match status" value="2"/>
</dbReference>
<feature type="domain" description="DUF11" evidence="2">
    <location>
        <begin position="210"/>
        <end position="335"/>
    </location>
</feature>
<sequence>MRTPSLPSAALKLLARLTLALPPALLGAAHAAGTPAGTVIQNTATLEFTPPGEPPVRVPTPPVTTTVQAVCSVSALPNGTVAQPGQSAALLPGERTTFRYVVTNTGNAANTLNLGVRPDVASQFTPGDLSVHRDANGNGQIDPDEAALTSLNLAADAGATLLVRATTQASDRGAAYPNLLVRCGSNVRGLDGETDEDNVARLTVGDPPALTLEKTFTPATLRPGDETTVTLTARNAGNGPSRAVTVTDILNTPELQDFVFVSGSVRLSGSAAPAATAEYSADGQAWQATETSPVAGIRARVDSLAPGATLTLTFRLRSPEATGTRRNVAQLRSGDISVDAPADVTLRYQPLIALGPLGNPQALPGGELSSDDLQRKANALLNTEVCFPHTAQNLGDRTDTLTVSGRVETGEGTLRFTERDGTPITEPFRTDLAPQGTKDFNACYVPTRANVSSAAEAFRAVLTATSSRGAADNLTVDVLTTVAPLTLNPVKSGDVSGLVEPGQLLTYHLRLTNTQSFPLTDVVVRDSLRNLLVFDASGTLIRTDLLDFVSADQGGTLEGETVVWRLTRLDPGQSFDLTLQVRVPQGTPDGARAVNVFTVSSGELPDPVPSNPVVNGVFRSGNLTLVKTSSPAVVAYGQTITYTFTVTNRSATGVLDAIKVQDTLPTGLTYVEGSSLLNGTEITPVVTGRTYVWEIPGLAPGASAVITFDAVVTPDAGTQIRNSAIATAVSNNGETQTPPSSAVNTIDPLIFGRNTADLVGYVFQDVNRNGIYDRAVDRPVLNARVILAGGRAALTDAQGRYHFRNLMEGEAALRLDPNSVAHAPLSVPQDAGRPGSRLIYVRNLTSADFPLAPDAGDIAVVRDTTLRVTSTLPLQTPQTLTVRKQVFEQEPGVYLVQLTLGASTDLSGVELNDPLPQGAELLDGQHALTFTTLPGGERVLTYRFRWAGDLKGAVTDPAARWRY</sequence>
<dbReference type="PANTHER" id="PTHR34819">
    <property type="entry name" value="LARGE CYSTEINE-RICH PERIPLASMIC PROTEIN OMCB"/>
    <property type="match status" value="1"/>
</dbReference>
<dbReference type="Pfam" id="PF01345">
    <property type="entry name" value="DUF11"/>
    <property type="match status" value="3"/>
</dbReference>
<dbReference type="NCBIfam" id="TIGR01451">
    <property type="entry name" value="B_ant_repeat"/>
    <property type="match status" value="2"/>
</dbReference>
<dbReference type="Proteomes" id="UP000056209">
    <property type="component" value="Unassembled WGS sequence"/>
</dbReference>
<gene>
    <name evidence="3" type="ORF">DEIGR_103085</name>
</gene>
<organism evidence="3 4">
    <name type="scientific">Deinococcus grandis</name>
    <dbReference type="NCBI Taxonomy" id="57498"/>
    <lineage>
        <taxon>Bacteria</taxon>
        <taxon>Thermotogati</taxon>
        <taxon>Deinococcota</taxon>
        <taxon>Deinococci</taxon>
        <taxon>Deinococcales</taxon>
        <taxon>Deinococcaceae</taxon>
        <taxon>Deinococcus</taxon>
    </lineage>
</organism>
<dbReference type="InterPro" id="IPR013783">
    <property type="entry name" value="Ig-like_fold"/>
</dbReference>
<protein>
    <recommendedName>
        <fullName evidence="2">DUF11 domain-containing protein</fullName>
    </recommendedName>
</protein>
<dbReference type="InterPro" id="IPR001434">
    <property type="entry name" value="OmcB-like_DUF11"/>
</dbReference>
<name>A0A100HLS0_9DEIO</name>
<dbReference type="InterPro" id="IPR047589">
    <property type="entry name" value="DUF11_rpt"/>
</dbReference>
<keyword evidence="1" id="KW-0732">Signal</keyword>
<evidence type="ECO:0000256" key="1">
    <source>
        <dbReference type="SAM" id="SignalP"/>
    </source>
</evidence>
<proteinExistence type="predicted"/>
<keyword evidence="4" id="KW-1185">Reference proteome</keyword>
<accession>A0A100HLS0</accession>
<dbReference type="InterPro" id="IPR051172">
    <property type="entry name" value="Chlamydia_OmcB"/>
</dbReference>
<dbReference type="SUPFAM" id="SSF117074">
    <property type="entry name" value="Hypothetical protein PA1324"/>
    <property type="match status" value="1"/>
</dbReference>
<comment type="caution">
    <text evidence="3">The sequence shown here is derived from an EMBL/GenBank/DDBJ whole genome shotgun (WGS) entry which is preliminary data.</text>
</comment>
<dbReference type="AlphaFoldDB" id="A0A100HLS0"/>
<feature type="signal peptide" evidence="1">
    <location>
        <begin position="1"/>
        <end position="31"/>
    </location>
</feature>
<reference evidence="4" key="1">
    <citation type="submission" date="2015-11" db="EMBL/GenBank/DDBJ databases">
        <title>Draft Genome Sequence of the Radioresistant Bacterium Deinococcus grandis, Isolated from Freshwater Fish in Japan.</title>
        <authorList>
            <person name="Satoh K."/>
            <person name="Onodera T."/>
            <person name="Omoso K."/>
            <person name="Takeda-Yano K."/>
            <person name="Katayama T."/>
            <person name="Oono Y."/>
            <person name="Narumi I."/>
        </authorList>
    </citation>
    <scope>NUCLEOTIDE SEQUENCE [LARGE SCALE GENOMIC DNA]</scope>
    <source>
        <strain evidence="4">ATCC 43672</strain>
    </source>
</reference>
<evidence type="ECO:0000259" key="2">
    <source>
        <dbReference type="Pfam" id="PF01345"/>
    </source>
</evidence>
<feature type="chain" id="PRO_5007086638" description="DUF11 domain-containing protein" evidence="1">
    <location>
        <begin position="32"/>
        <end position="963"/>
    </location>
</feature>
<feature type="domain" description="DUF11" evidence="2">
    <location>
        <begin position="499"/>
        <end position="611"/>
    </location>
</feature>
<dbReference type="Gene3D" id="2.60.40.740">
    <property type="match status" value="1"/>
</dbReference>
<dbReference type="EMBL" id="BCMS01000001">
    <property type="protein sequence ID" value="GAQ23058.1"/>
    <property type="molecule type" value="Genomic_DNA"/>
</dbReference>
<evidence type="ECO:0000313" key="4">
    <source>
        <dbReference type="Proteomes" id="UP000056209"/>
    </source>
</evidence>
<feature type="domain" description="DUF11" evidence="2">
    <location>
        <begin position="623"/>
        <end position="731"/>
    </location>
</feature>
<dbReference type="PANTHER" id="PTHR34819:SF3">
    <property type="entry name" value="CELL SURFACE PROTEIN"/>
    <property type="match status" value="1"/>
</dbReference>
<evidence type="ECO:0000313" key="3">
    <source>
        <dbReference type="EMBL" id="GAQ23058.1"/>
    </source>
</evidence>
<dbReference type="RefSeq" id="WP_236704766.1">
    <property type="nucleotide sequence ID" value="NZ_BCMS01000001.1"/>
</dbReference>